<comment type="subcellular location">
    <subcellularLocation>
        <location evidence="1">Golgi apparatus membrane</location>
        <topology evidence="1">Single-pass type II membrane protein</topology>
    </subcellularLocation>
</comment>
<evidence type="ECO:0000256" key="4">
    <source>
        <dbReference type="ARBA" id="ARBA00022692"/>
    </source>
</evidence>
<evidence type="ECO:0000256" key="6">
    <source>
        <dbReference type="ARBA" id="ARBA00022989"/>
    </source>
</evidence>
<evidence type="ECO:0000313" key="10">
    <source>
        <dbReference type="EMBL" id="PIK39472.1"/>
    </source>
</evidence>
<dbReference type="Gene3D" id="3.40.50.300">
    <property type="entry name" value="P-loop containing nucleotide triphosphate hydrolases"/>
    <property type="match status" value="1"/>
</dbReference>
<dbReference type="OrthoDB" id="514299at2759"/>
<dbReference type="PANTHER" id="PTHR14647:SF85">
    <property type="entry name" value="GALACTOSYLCERAMIDE SULFOTRANSFERASE-LIKE"/>
    <property type="match status" value="1"/>
</dbReference>
<keyword evidence="3" id="KW-0808">Transferase</keyword>
<gene>
    <name evidence="10" type="ORF">BSL78_23690</name>
</gene>
<comment type="caution">
    <text evidence="10">The sequence shown here is derived from an EMBL/GenBank/DDBJ whole genome shotgun (WGS) entry which is preliminary data.</text>
</comment>
<keyword evidence="8" id="KW-0472">Membrane</keyword>
<dbReference type="STRING" id="307972.A0A2G8JUP5"/>
<dbReference type="Proteomes" id="UP000230750">
    <property type="component" value="Unassembled WGS sequence"/>
</dbReference>
<dbReference type="SUPFAM" id="SSF52540">
    <property type="entry name" value="P-loop containing nucleoside triphosphate hydrolases"/>
    <property type="match status" value="1"/>
</dbReference>
<evidence type="ECO:0000313" key="11">
    <source>
        <dbReference type="Proteomes" id="UP000230750"/>
    </source>
</evidence>
<proteinExistence type="inferred from homology"/>
<evidence type="ECO:0000256" key="5">
    <source>
        <dbReference type="ARBA" id="ARBA00022968"/>
    </source>
</evidence>
<keyword evidence="7" id="KW-0333">Golgi apparatus</keyword>
<dbReference type="PANTHER" id="PTHR14647">
    <property type="entry name" value="GALACTOSE-3-O-SULFOTRANSFERASE"/>
    <property type="match status" value="1"/>
</dbReference>
<organism evidence="10 11">
    <name type="scientific">Stichopus japonicus</name>
    <name type="common">Sea cucumber</name>
    <dbReference type="NCBI Taxonomy" id="307972"/>
    <lineage>
        <taxon>Eukaryota</taxon>
        <taxon>Metazoa</taxon>
        <taxon>Echinodermata</taxon>
        <taxon>Eleutherozoa</taxon>
        <taxon>Echinozoa</taxon>
        <taxon>Holothuroidea</taxon>
        <taxon>Aspidochirotacea</taxon>
        <taxon>Aspidochirotida</taxon>
        <taxon>Stichopodidae</taxon>
        <taxon>Apostichopus</taxon>
    </lineage>
</organism>
<evidence type="ECO:0000256" key="3">
    <source>
        <dbReference type="ARBA" id="ARBA00022679"/>
    </source>
</evidence>
<keyword evidence="6" id="KW-1133">Transmembrane helix</keyword>
<dbReference type="Pfam" id="PF06990">
    <property type="entry name" value="Gal-3-0_sulfotr"/>
    <property type="match status" value="1"/>
</dbReference>
<reference evidence="10 11" key="1">
    <citation type="journal article" date="2017" name="PLoS Biol.">
        <title>The sea cucumber genome provides insights into morphological evolution and visceral regeneration.</title>
        <authorList>
            <person name="Zhang X."/>
            <person name="Sun L."/>
            <person name="Yuan J."/>
            <person name="Sun Y."/>
            <person name="Gao Y."/>
            <person name="Zhang L."/>
            <person name="Li S."/>
            <person name="Dai H."/>
            <person name="Hamel J.F."/>
            <person name="Liu C."/>
            <person name="Yu Y."/>
            <person name="Liu S."/>
            <person name="Lin W."/>
            <person name="Guo K."/>
            <person name="Jin S."/>
            <person name="Xu P."/>
            <person name="Storey K.B."/>
            <person name="Huan P."/>
            <person name="Zhang T."/>
            <person name="Zhou Y."/>
            <person name="Zhang J."/>
            <person name="Lin C."/>
            <person name="Li X."/>
            <person name="Xing L."/>
            <person name="Huo D."/>
            <person name="Sun M."/>
            <person name="Wang L."/>
            <person name="Mercier A."/>
            <person name="Li F."/>
            <person name="Yang H."/>
            <person name="Xiang J."/>
        </authorList>
    </citation>
    <scope>NUCLEOTIDE SEQUENCE [LARGE SCALE GENOMIC DNA]</scope>
    <source>
        <strain evidence="10">Shaxun</strain>
        <tissue evidence="10">Muscle</tissue>
    </source>
</reference>
<evidence type="ECO:0000256" key="8">
    <source>
        <dbReference type="ARBA" id="ARBA00023136"/>
    </source>
</evidence>
<protein>
    <recommendedName>
        <fullName evidence="12">Galactosylceramide sulfotransferase-like</fullName>
    </recommendedName>
</protein>
<evidence type="ECO:0000256" key="9">
    <source>
        <dbReference type="ARBA" id="ARBA00023180"/>
    </source>
</evidence>
<keyword evidence="5" id="KW-0735">Signal-anchor</keyword>
<dbReference type="GO" id="GO:0001733">
    <property type="term" value="F:galactosylceramide sulfotransferase activity"/>
    <property type="evidence" value="ECO:0007669"/>
    <property type="project" value="InterPro"/>
</dbReference>
<keyword evidence="4" id="KW-0812">Transmembrane</keyword>
<comment type="similarity">
    <text evidence="2">Belongs to the galactose-3-O-sulfotransferase family.</text>
</comment>
<keyword evidence="11" id="KW-1185">Reference proteome</keyword>
<evidence type="ECO:0000256" key="2">
    <source>
        <dbReference type="ARBA" id="ARBA00008124"/>
    </source>
</evidence>
<dbReference type="GO" id="GO:0009247">
    <property type="term" value="P:glycolipid biosynthetic process"/>
    <property type="evidence" value="ECO:0007669"/>
    <property type="project" value="InterPro"/>
</dbReference>
<evidence type="ECO:0008006" key="12">
    <source>
        <dbReference type="Google" id="ProtNLM"/>
    </source>
</evidence>
<evidence type="ECO:0000256" key="7">
    <source>
        <dbReference type="ARBA" id="ARBA00023034"/>
    </source>
</evidence>
<sequence>MNRFCLRRSTLIGIVMIVFLLVLSSTKVWRNGLFWRNKIDSIRMLMSLSGSRREQNHKQIKNQEHLDQFQFPNHPCNEAVENVVLIKTHKTGSTTLAHIVNRFGYSRKLLFLLPKDVRYGRSFIWELGSTQGARDFLLPSLRYNMFTLHTTYNRKAMDTLMVPDAKYITSVRDPVEQFESAFVYYKFFLALPERFQEANIQTAAKIEEWLRLSQFYTARYERIVKNGDVKTPNSELYCHCQMRDLGLDMKNQEVKETVLKHISTLEQQFNFFVITEYFDESLIVLMREFCWNMEDILYIPENQRPDQIRTTSLPEHLRQAIREWNSADQLLYEQVNRTLWRKIADYGDGFQSDLEMFRQNLKMVLKIVLKRNRTSWTFQELSM</sequence>
<evidence type="ECO:0000256" key="1">
    <source>
        <dbReference type="ARBA" id="ARBA00004323"/>
    </source>
</evidence>
<dbReference type="InterPro" id="IPR009729">
    <property type="entry name" value="Gal-3-0_sulfotransfrase"/>
</dbReference>
<dbReference type="GO" id="GO:0000139">
    <property type="term" value="C:Golgi membrane"/>
    <property type="evidence" value="ECO:0007669"/>
    <property type="project" value="UniProtKB-SubCell"/>
</dbReference>
<dbReference type="InterPro" id="IPR027417">
    <property type="entry name" value="P-loop_NTPase"/>
</dbReference>
<dbReference type="EMBL" id="MRZV01001236">
    <property type="protein sequence ID" value="PIK39472.1"/>
    <property type="molecule type" value="Genomic_DNA"/>
</dbReference>
<accession>A0A2G8JUP5</accession>
<keyword evidence="9" id="KW-0325">Glycoprotein</keyword>
<name>A0A2G8JUP5_STIJA</name>
<dbReference type="AlphaFoldDB" id="A0A2G8JUP5"/>